<evidence type="ECO:0000313" key="2">
    <source>
        <dbReference type="Proteomes" id="UP000036338"/>
    </source>
</evidence>
<protein>
    <submittedName>
        <fullName evidence="1">Uncharacterized protein</fullName>
    </submittedName>
</protein>
<dbReference type="Proteomes" id="UP000036338">
    <property type="component" value="Unassembled WGS sequence"/>
</dbReference>
<accession>A0A0J5X021</accession>
<evidence type="ECO:0000313" key="1">
    <source>
        <dbReference type="EMBL" id="KML56372.1"/>
    </source>
</evidence>
<organism evidence="1 2">
    <name type="scientific">Burkholderia cepacia</name>
    <name type="common">Pseudomonas cepacia</name>
    <dbReference type="NCBI Taxonomy" id="292"/>
    <lineage>
        <taxon>Bacteria</taxon>
        <taxon>Pseudomonadati</taxon>
        <taxon>Pseudomonadota</taxon>
        <taxon>Betaproteobacteria</taxon>
        <taxon>Burkholderiales</taxon>
        <taxon>Burkholderiaceae</taxon>
        <taxon>Burkholderia</taxon>
        <taxon>Burkholderia cepacia complex</taxon>
    </lineage>
</organism>
<reference evidence="1 2" key="1">
    <citation type="submission" date="2015-05" db="EMBL/GenBank/DDBJ databases">
        <title>Draft genome of Burkholderia cepacia LK29.</title>
        <authorList>
            <person name="Chan X.Y."/>
        </authorList>
    </citation>
    <scope>NUCLEOTIDE SEQUENCE [LARGE SCALE GENOMIC DNA]</scope>
    <source>
        <strain evidence="1 2">LK29</strain>
    </source>
</reference>
<comment type="caution">
    <text evidence="1">The sequence shown here is derived from an EMBL/GenBank/DDBJ whole genome shotgun (WGS) entry which is preliminary data.</text>
</comment>
<dbReference type="AlphaFoldDB" id="A0A0J5X021"/>
<dbReference type="EMBL" id="LDWR01000027">
    <property type="protein sequence ID" value="KML56372.1"/>
    <property type="molecule type" value="Genomic_DNA"/>
</dbReference>
<name>A0A0J5X021_BURCE</name>
<sequence length="83" mass="9261">MMREQVAICTRIEVGRERVATCVRLTVSRADRRERCISIVSFQALTHDRRKDDEPHGEQAKPCGHSIAGAIGHDVEGMRAAAF</sequence>
<proteinExistence type="predicted"/>
<gene>
    <name evidence="1" type="ORF">VL15_16285</name>
</gene>